<evidence type="ECO:0000313" key="6">
    <source>
        <dbReference type="EMBL" id="SPQ24835.1"/>
    </source>
</evidence>
<name>A0A446BQQ1_9PEZI</name>
<sequence>MRMIALLLPALLGLASSAAMSPPSQHLVPFQLDGSAKRAGPARPVNIDLSVWRPGKTDLQWSGDVLVGTPPQKFNLIFDTGSPFLLIPAKNCSTCGTHPRFDPTASSTFEAQPGYRVYVGFGSAGGGTVASSEPQGANCTIVSDTVGMGTARGAHSQFLACDVYSSLLTAEPPDGLFGMPSTPNITVPINPATNFTLKTIFWHLVDSGQLPGREFSFSLIPDGCRAGVLTLGGTDPSLYVPGTLRKIPLDWPLSESRNWFVIDVRGARVVDAGGRGGGPAAGGAAAPPLANTTDGVALVDTGSANMVTPDRDTTRALYGRMSDQIVPIDDMGSWGAPCALLDRVARDVVFTVGSADRHVDIVLRKQYINVGEYPGKPGICQAVFADPPRPAREPIHGRPAWVFGSAWIRSYYTVWNAADRTLGFATPSRRDWD</sequence>
<dbReference type="GO" id="GO:0004190">
    <property type="term" value="F:aspartic-type endopeptidase activity"/>
    <property type="evidence" value="ECO:0007669"/>
    <property type="project" value="UniProtKB-KW"/>
</dbReference>
<dbReference type="InterPro" id="IPR033121">
    <property type="entry name" value="PEPTIDASE_A1"/>
</dbReference>
<dbReference type="InterPro" id="IPR034164">
    <property type="entry name" value="Pepsin-like_dom"/>
</dbReference>
<evidence type="ECO:0000256" key="1">
    <source>
        <dbReference type="ARBA" id="ARBA00007447"/>
    </source>
</evidence>
<dbReference type="PROSITE" id="PS00141">
    <property type="entry name" value="ASP_PROTEASE"/>
    <property type="match status" value="1"/>
</dbReference>
<dbReference type="PROSITE" id="PS51767">
    <property type="entry name" value="PEPTIDASE_A1"/>
    <property type="match status" value="1"/>
</dbReference>
<organism evidence="6 7">
    <name type="scientific">Thermothielavioides terrestris</name>
    <dbReference type="NCBI Taxonomy" id="2587410"/>
    <lineage>
        <taxon>Eukaryota</taxon>
        <taxon>Fungi</taxon>
        <taxon>Dikarya</taxon>
        <taxon>Ascomycota</taxon>
        <taxon>Pezizomycotina</taxon>
        <taxon>Sordariomycetes</taxon>
        <taxon>Sordariomycetidae</taxon>
        <taxon>Sordariales</taxon>
        <taxon>Chaetomiaceae</taxon>
        <taxon>Thermothielavioides</taxon>
    </lineage>
</organism>
<feature type="domain" description="Peptidase A1" evidence="5">
    <location>
        <begin position="61"/>
        <end position="425"/>
    </location>
</feature>
<keyword evidence="2 3" id="KW-0064">Aspartyl protease</keyword>
<dbReference type="InterPro" id="IPR001461">
    <property type="entry name" value="Aspartic_peptidase_A1"/>
</dbReference>
<dbReference type="Pfam" id="PF00026">
    <property type="entry name" value="Asp"/>
    <property type="match status" value="1"/>
</dbReference>
<comment type="similarity">
    <text evidence="1 3">Belongs to the peptidase A1 family.</text>
</comment>
<evidence type="ECO:0000313" key="7">
    <source>
        <dbReference type="Proteomes" id="UP000289323"/>
    </source>
</evidence>
<gene>
    <name evidence="6" type="ORF">TT172_LOCUS7254</name>
</gene>
<dbReference type="Gene3D" id="2.40.70.10">
    <property type="entry name" value="Acid Proteases"/>
    <property type="match status" value="2"/>
</dbReference>
<dbReference type="CDD" id="cd05471">
    <property type="entry name" value="pepsin_like"/>
    <property type="match status" value="1"/>
</dbReference>
<keyword evidence="3" id="KW-0645">Protease</keyword>
<evidence type="ECO:0000256" key="2">
    <source>
        <dbReference type="ARBA" id="ARBA00022750"/>
    </source>
</evidence>
<dbReference type="PRINTS" id="PR00792">
    <property type="entry name" value="PEPSIN"/>
</dbReference>
<dbReference type="EMBL" id="OUUZ01000013">
    <property type="protein sequence ID" value="SPQ24835.1"/>
    <property type="molecule type" value="Genomic_DNA"/>
</dbReference>
<feature type="chain" id="PRO_5019031661" evidence="4">
    <location>
        <begin position="18"/>
        <end position="433"/>
    </location>
</feature>
<proteinExistence type="inferred from homology"/>
<dbReference type="InterPro" id="IPR021109">
    <property type="entry name" value="Peptidase_aspartic_dom_sf"/>
</dbReference>
<dbReference type="SUPFAM" id="SSF50630">
    <property type="entry name" value="Acid proteases"/>
    <property type="match status" value="1"/>
</dbReference>
<feature type="signal peptide" evidence="4">
    <location>
        <begin position="1"/>
        <end position="17"/>
    </location>
</feature>
<accession>A0A446BQQ1</accession>
<evidence type="ECO:0000259" key="5">
    <source>
        <dbReference type="PROSITE" id="PS51767"/>
    </source>
</evidence>
<dbReference type="PANTHER" id="PTHR47966:SF51">
    <property type="entry name" value="BETA-SITE APP-CLEAVING ENZYME, ISOFORM A-RELATED"/>
    <property type="match status" value="1"/>
</dbReference>
<dbReference type="GO" id="GO:0006508">
    <property type="term" value="P:proteolysis"/>
    <property type="evidence" value="ECO:0007669"/>
    <property type="project" value="UniProtKB-KW"/>
</dbReference>
<dbReference type="Proteomes" id="UP000289323">
    <property type="component" value="Unassembled WGS sequence"/>
</dbReference>
<dbReference type="GO" id="GO:0000324">
    <property type="term" value="C:fungal-type vacuole"/>
    <property type="evidence" value="ECO:0007669"/>
    <property type="project" value="TreeGrafter"/>
</dbReference>
<keyword evidence="4" id="KW-0732">Signal</keyword>
<evidence type="ECO:0000256" key="4">
    <source>
        <dbReference type="SAM" id="SignalP"/>
    </source>
</evidence>
<keyword evidence="3" id="KW-0378">Hydrolase</keyword>
<protein>
    <submittedName>
        <fullName evidence="6">2c13f383-e7a7-40b1-82a7-28a7e0948ebd</fullName>
    </submittedName>
</protein>
<dbReference type="AlphaFoldDB" id="A0A446BQQ1"/>
<dbReference type="PANTHER" id="PTHR47966">
    <property type="entry name" value="BETA-SITE APP-CLEAVING ENZYME, ISOFORM A-RELATED"/>
    <property type="match status" value="1"/>
</dbReference>
<dbReference type="InterPro" id="IPR001969">
    <property type="entry name" value="Aspartic_peptidase_AS"/>
</dbReference>
<reference evidence="6 7" key="1">
    <citation type="submission" date="2018-04" db="EMBL/GenBank/DDBJ databases">
        <authorList>
            <person name="Huttner S."/>
            <person name="Dainat J."/>
        </authorList>
    </citation>
    <scope>NUCLEOTIDE SEQUENCE [LARGE SCALE GENOMIC DNA]</scope>
</reference>
<evidence type="ECO:0000256" key="3">
    <source>
        <dbReference type="RuleBase" id="RU000454"/>
    </source>
</evidence>